<dbReference type="AlphaFoldDB" id="A0A7X0R7E0"/>
<protein>
    <submittedName>
        <fullName evidence="1">Uncharacterized protein</fullName>
    </submittedName>
</protein>
<accession>A0A7X0R7E0</accession>
<sequence>MIEIQEILECLKDKINKLENREYKEIFGDINALLEGISNKVEETLVKQESIEENIQFIDEDLTDLQDELFEEVSLEDLEDFEDEYVEIKCNKCNKPLFVEKEALENNKSIPCPFCNENSID</sequence>
<dbReference type="GeneID" id="65310827"/>
<dbReference type="RefSeq" id="WP_167865011.1">
    <property type="nucleotide sequence ID" value="NZ_CP071376.1"/>
</dbReference>
<dbReference type="InterPro" id="IPR054688">
    <property type="entry name" value="CD1247_N"/>
</dbReference>
<dbReference type="EMBL" id="JACKWY010000012">
    <property type="protein sequence ID" value="MBB6716177.1"/>
    <property type="molecule type" value="Genomic_DNA"/>
</dbReference>
<evidence type="ECO:0000313" key="1">
    <source>
        <dbReference type="EMBL" id="MBB6716177.1"/>
    </source>
</evidence>
<organism evidence="1 2">
    <name type="scientific">Clostridium gasigenes</name>
    <dbReference type="NCBI Taxonomy" id="94869"/>
    <lineage>
        <taxon>Bacteria</taxon>
        <taxon>Bacillati</taxon>
        <taxon>Bacillota</taxon>
        <taxon>Clostridia</taxon>
        <taxon>Eubacteriales</taxon>
        <taxon>Clostridiaceae</taxon>
        <taxon>Clostridium</taxon>
    </lineage>
</organism>
<dbReference type="Proteomes" id="UP000585258">
    <property type="component" value="Unassembled WGS sequence"/>
</dbReference>
<name>A0A7X0R7E0_9CLOT</name>
<reference evidence="1 2" key="1">
    <citation type="submission" date="2020-08" db="EMBL/GenBank/DDBJ databases">
        <title>Clostridia isolated from Swiss meat.</title>
        <authorList>
            <person name="Wambui J."/>
            <person name="Stevens M.J.A."/>
            <person name="Stephan R."/>
        </authorList>
    </citation>
    <scope>NUCLEOTIDE SEQUENCE [LARGE SCALE GENOMIC DNA]</scope>
    <source>
        <strain evidence="1 2">CM001</strain>
    </source>
</reference>
<dbReference type="NCBIfam" id="NF045650">
    <property type="entry name" value="CD1247_Nterm"/>
    <property type="match status" value="1"/>
</dbReference>
<evidence type="ECO:0000313" key="2">
    <source>
        <dbReference type="Proteomes" id="UP000585258"/>
    </source>
</evidence>
<gene>
    <name evidence="1" type="ORF">H7E68_15845</name>
</gene>
<comment type="caution">
    <text evidence="1">The sequence shown here is derived from an EMBL/GenBank/DDBJ whole genome shotgun (WGS) entry which is preliminary data.</text>
</comment>
<proteinExistence type="predicted"/>